<protein>
    <submittedName>
        <fullName evidence="1">Uncharacterized protein</fullName>
    </submittedName>
</protein>
<reference evidence="1 2" key="1">
    <citation type="journal article" date="2012" name="Microbes Environ.">
        <title>Complete genome sequence of Bradyrhizobium sp. S23321: insights into symbiosis evolution in soil oligotrophs.</title>
        <authorList>
            <person name="Okubo T."/>
            <person name="Tsukui T."/>
            <person name="Maita H."/>
            <person name="Okamoto S."/>
            <person name="Oshima K."/>
            <person name="Fujisawa T."/>
            <person name="Saito A."/>
            <person name="Futamata H."/>
            <person name="Hattori R."/>
            <person name="Shimomura Y."/>
            <person name="Haruta S."/>
            <person name="Morimoto S."/>
            <person name="Wang Y."/>
            <person name="Sakai Y."/>
            <person name="Hattori M."/>
            <person name="Aizawa S."/>
            <person name="Nagashima K.V.P."/>
            <person name="Masuda S."/>
            <person name="Hattori T."/>
            <person name="Yamashita A."/>
            <person name="Bao Z."/>
            <person name="Hayatsu M."/>
            <person name="Kajiya-Kanegae H."/>
            <person name="Yoshinaga I."/>
            <person name="Sakamoto K."/>
            <person name="Toyota K."/>
            <person name="Nakao M."/>
            <person name="Kohara M."/>
            <person name="Anda M."/>
            <person name="Niwa R."/>
            <person name="Jung-Hwan P."/>
            <person name="Sameshima-Saito R."/>
            <person name="Tokuda S."/>
            <person name="Yamamoto S."/>
            <person name="Yamamoto S."/>
            <person name="Yokoyama T."/>
            <person name="Akutsu T."/>
            <person name="Nakamura Y."/>
            <person name="Nakahira-Yanaka Y."/>
            <person name="Takada Hoshino Y."/>
            <person name="Hirakawa H."/>
            <person name="Mitsui H."/>
            <person name="Terasawa K."/>
            <person name="Itakura M."/>
            <person name="Sato S."/>
            <person name="Ikeda-Ohtsubo W."/>
            <person name="Sakakura N."/>
            <person name="Kaminuma E."/>
            <person name="Minamisawa K."/>
        </authorList>
    </citation>
    <scope>NUCLEOTIDE SEQUENCE [LARGE SCALE GENOMIC DNA]</scope>
    <source>
        <strain evidence="1 2">S23321</strain>
    </source>
</reference>
<dbReference type="KEGG" id="brs:S23_44750"/>
<gene>
    <name evidence="1" type="ORF">S23_44750</name>
</gene>
<accession>A0AAI8MFT2</accession>
<dbReference type="EMBL" id="AP012279">
    <property type="protein sequence ID" value="BAL77669.1"/>
    <property type="molecule type" value="Genomic_DNA"/>
</dbReference>
<name>A0AAI8MFT2_9BRAD</name>
<evidence type="ECO:0000313" key="1">
    <source>
        <dbReference type="EMBL" id="BAL77669.1"/>
    </source>
</evidence>
<sequence length="68" mass="7298">MLLPEQIGLALIDVDGALLAAMTCRIALAVTIDVEPAHHSRALDGRFPDARMDGLALPRDVARQADIH</sequence>
<evidence type="ECO:0000313" key="2">
    <source>
        <dbReference type="Proteomes" id="UP000007886"/>
    </source>
</evidence>
<keyword evidence="2" id="KW-1185">Reference proteome</keyword>
<dbReference type="Proteomes" id="UP000007886">
    <property type="component" value="Chromosome"/>
</dbReference>
<proteinExistence type="predicted"/>
<dbReference type="AlphaFoldDB" id="A0AAI8MFT2"/>
<organism evidence="1 2">
    <name type="scientific">Bradyrhizobium cosmicum</name>
    <dbReference type="NCBI Taxonomy" id="1404864"/>
    <lineage>
        <taxon>Bacteria</taxon>
        <taxon>Pseudomonadati</taxon>
        <taxon>Pseudomonadota</taxon>
        <taxon>Alphaproteobacteria</taxon>
        <taxon>Hyphomicrobiales</taxon>
        <taxon>Nitrobacteraceae</taxon>
        <taxon>Bradyrhizobium</taxon>
    </lineage>
</organism>